<dbReference type="AlphaFoldDB" id="R0L950"/>
<proteinExistence type="predicted"/>
<keyword evidence="3" id="KW-1185">Reference proteome</keyword>
<organism evidence="2 3">
    <name type="scientific">Anas platyrhynchos</name>
    <name type="common">Mallard</name>
    <name type="synonym">Anas boschas</name>
    <dbReference type="NCBI Taxonomy" id="8839"/>
    <lineage>
        <taxon>Eukaryota</taxon>
        <taxon>Metazoa</taxon>
        <taxon>Chordata</taxon>
        <taxon>Craniata</taxon>
        <taxon>Vertebrata</taxon>
        <taxon>Euteleostomi</taxon>
        <taxon>Archelosauria</taxon>
        <taxon>Archosauria</taxon>
        <taxon>Dinosauria</taxon>
        <taxon>Saurischia</taxon>
        <taxon>Theropoda</taxon>
        <taxon>Coelurosauria</taxon>
        <taxon>Aves</taxon>
        <taxon>Neognathae</taxon>
        <taxon>Galloanserae</taxon>
        <taxon>Anseriformes</taxon>
        <taxon>Anatidae</taxon>
        <taxon>Anatinae</taxon>
        <taxon>Anas</taxon>
    </lineage>
</organism>
<reference evidence="3" key="1">
    <citation type="journal article" date="2013" name="Nat. Genet.">
        <title>The duck genome and transcriptome provide insight into an avian influenza virus reservoir species.</title>
        <authorList>
            <person name="Huang Y."/>
            <person name="Li Y."/>
            <person name="Burt D.W."/>
            <person name="Chen H."/>
            <person name="Zhang Y."/>
            <person name="Qian W."/>
            <person name="Kim H."/>
            <person name="Gan S."/>
            <person name="Zhao Y."/>
            <person name="Li J."/>
            <person name="Yi K."/>
            <person name="Feng H."/>
            <person name="Zhu P."/>
            <person name="Li B."/>
            <person name="Liu Q."/>
            <person name="Fairley S."/>
            <person name="Magor K.E."/>
            <person name="Du Z."/>
            <person name="Hu X."/>
            <person name="Goodman L."/>
            <person name="Tafer H."/>
            <person name="Vignal A."/>
            <person name="Lee T."/>
            <person name="Kim K.W."/>
            <person name="Sheng Z."/>
            <person name="An Y."/>
            <person name="Searle S."/>
            <person name="Herrero J."/>
            <person name="Groenen M.A."/>
            <person name="Crooijmans R.P."/>
            <person name="Faraut T."/>
            <person name="Cai Q."/>
            <person name="Webster R.G."/>
            <person name="Aldridge J.R."/>
            <person name="Warren W.C."/>
            <person name="Bartschat S."/>
            <person name="Kehr S."/>
            <person name="Marz M."/>
            <person name="Stadler P.F."/>
            <person name="Smith J."/>
            <person name="Kraus R.H."/>
            <person name="Zhao Y."/>
            <person name="Ren L."/>
            <person name="Fei J."/>
            <person name="Morisson M."/>
            <person name="Kaiser P."/>
            <person name="Griffin D.K."/>
            <person name="Rao M."/>
            <person name="Pitel F."/>
            <person name="Wang J."/>
            <person name="Li N."/>
        </authorList>
    </citation>
    <scope>NUCLEOTIDE SEQUENCE [LARGE SCALE GENOMIC DNA]</scope>
</reference>
<gene>
    <name evidence="2" type="ORF">Anapl_12623</name>
</gene>
<dbReference type="Proteomes" id="UP000296049">
    <property type="component" value="Unassembled WGS sequence"/>
</dbReference>
<feature type="compositionally biased region" description="Polar residues" evidence="1">
    <location>
        <begin position="215"/>
        <end position="249"/>
    </location>
</feature>
<name>R0L950_ANAPL</name>
<dbReference type="EMBL" id="KB743575">
    <property type="protein sequence ID" value="EOA97959.1"/>
    <property type="molecule type" value="Genomic_DNA"/>
</dbReference>
<evidence type="ECO:0000256" key="1">
    <source>
        <dbReference type="SAM" id="MobiDB-lite"/>
    </source>
</evidence>
<protein>
    <submittedName>
        <fullName evidence="2">Uncharacterized protein</fullName>
    </submittedName>
</protein>
<accession>R0L950</accession>
<feature type="region of interest" description="Disordered" evidence="1">
    <location>
        <begin position="214"/>
        <end position="249"/>
    </location>
</feature>
<evidence type="ECO:0000313" key="3">
    <source>
        <dbReference type="Proteomes" id="UP000296049"/>
    </source>
</evidence>
<evidence type="ECO:0000313" key="2">
    <source>
        <dbReference type="EMBL" id="EOA97959.1"/>
    </source>
</evidence>
<sequence>MTTLANGRWGEQEEALPMEEKSSLASVFQMDDGVKARPNSRRYIPYCLQEKFHSIQDQVSHQCRSKDSVIWPLHKGRNSSSPSAAETWILTQAAADELSIPLHRASGISPALHQTAGRVQYGLLSDLKHGKACKPLTRLDNASKLKGSMAQGEHSQNSIVVAGVEPLRLKASPALESHGNKIKCGLAPYISELRLTVALRPLLCLQEQEEPASIFNEQSATPSGKLQQPQRMRNTPKRVTQSAAWSLKH</sequence>